<dbReference type="Ensembl" id="ENSCPRT00005028932.1">
    <property type="protein sequence ID" value="ENSCPRP00005024781.1"/>
    <property type="gene ID" value="ENSCPRG00005017213.1"/>
</dbReference>
<dbReference type="InterPro" id="IPR050916">
    <property type="entry name" value="SCAN-C2H2_zinc_finger"/>
</dbReference>
<organism evidence="3 4">
    <name type="scientific">Crocodylus porosus</name>
    <name type="common">Saltwater crocodile</name>
    <name type="synonym">Estuarine crocodile</name>
    <dbReference type="NCBI Taxonomy" id="8502"/>
    <lineage>
        <taxon>Eukaryota</taxon>
        <taxon>Metazoa</taxon>
        <taxon>Chordata</taxon>
        <taxon>Craniata</taxon>
        <taxon>Vertebrata</taxon>
        <taxon>Euteleostomi</taxon>
        <taxon>Archelosauria</taxon>
        <taxon>Archosauria</taxon>
        <taxon>Crocodylia</taxon>
        <taxon>Longirostres</taxon>
        <taxon>Crocodylidae</taxon>
        <taxon>Crocodylus</taxon>
    </lineage>
</organism>
<dbReference type="PROSITE" id="PS50804">
    <property type="entry name" value="SCAN_BOX"/>
    <property type="match status" value="1"/>
</dbReference>
<dbReference type="PANTHER" id="PTHR45935:SF15">
    <property type="entry name" value="SCAN BOX DOMAIN-CONTAINING PROTEIN"/>
    <property type="match status" value="1"/>
</dbReference>
<keyword evidence="4" id="KW-1185">Reference proteome</keyword>
<keyword evidence="1" id="KW-0539">Nucleus</keyword>
<dbReference type="Gene3D" id="1.10.4020.10">
    <property type="entry name" value="DNA breaking-rejoining enzymes"/>
    <property type="match status" value="1"/>
</dbReference>
<proteinExistence type="predicted"/>
<sequence>GLASSILRRLDITPERHRQAFRDKKPAEVRTPCILWQTLADLLGKWLRPESTSKEQILDLVLMEQFINDLEEETRNWVRCHCPTSFREALQWAEQFDLLGGSSGGQVAQRCQSRRLGGQRTVSGIRKGVDKAPLVLPAGERDFFQRLAVSGWLESNHGPVMISDK</sequence>
<dbReference type="AlphaFoldDB" id="A0A7M4FGG7"/>
<protein>
    <recommendedName>
        <fullName evidence="2">SCAN box domain-containing protein</fullName>
    </recommendedName>
</protein>
<dbReference type="SMART" id="SM00431">
    <property type="entry name" value="SCAN"/>
    <property type="match status" value="1"/>
</dbReference>
<name>A0A7M4FGG7_CROPO</name>
<dbReference type="GeneTree" id="ENSGT00960000189285"/>
<evidence type="ECO:0000259" key="2">
    <source>
        <dbReference type="PROSITE" id="PS50804"/>
    </source>
</evidence>
<dbReference type="InterPro" id="IPR003309">
    <property type="entry name" value="SCAN_dom"/>
</dbReference>
<feature type="domain" description="SCAN box" evidence="2">
    <location>
        <begin position="18"/>
        <end position="97"/>
    </location>
</feature>
<evidence type="ECO:0000313" key="4">
    <source>
        <dbReference type="Proteomes" id="UP000594220"/>
    </source>
</evidence>
<dbReference type="InterPro" id="IPR038269">
    <property type="entry name" value="SCAN_sf"/>
</dbReference>
<reference evidence="3" key="1">
    <citation type="submission" date="2025-08" db="UniProtKB">
        <authorList>
            <consortium name="Ensembl"/>
        </authorList>
    </citation>
    <scope>IDENTIFICATION</scope>
</reference>
<dbReference type="Pfam" id="PF02023">
    <property type="entry name" value="SCAN"/>
    <property type="match status" value="1"/>
</dbReference>
<dbReference type="SUPFAM" id="SSF47353">
    <property type="entry name" value="Retrovirus capsid dimerization domain-like"/>
    <property type="match status" value="1"/>
</dbReference>
<reference evidence="3" key="2">
    <citation type="submission" date="2025-09" db="UniProtKB">
        <authorList>
            <consortium name="Ensembl"/>
        </authorList>
    </citation>
    <scope>IDENTIFICATION</scope>
</reference>
<dbReference type="Proteomes" id="UP000594220">
    <property type="component" value="Unplaced"/>
</dbReference>
<accession>A0A7M4FGG7</accession>
<dbReference type="PANTHER" id="PTHR45935">
    <property type="entry name" value="PROTEIN ZBED8-RELATED"/>
    <property type="match status" value="1"/>
</dbReference>
<evidence type="ECO:0000256" key="1">
    <source>
        <dbReference type="ARBA" id="ARBA00023242"/>
    </source>
</evidence>
<evidence type="ECO:0000313" key="3">
    <source>
        <dbReference type="Ensembl" id="ENSCPRP00005024781.1"/>
    </source>
</evidence>